<accession>A0ACC1RUF2</accession>
<evidence type="ECO:0000313" key="2">
    <source>
        <dbReference type="Proteomes" id="UP001148629"/>
    </source>
</evidence>
<organism evidence="1 2">
    <name type="scientific">Fusarium decemcellulare</name>
    <dbReference type="NCBI Taxonomy" id="57161"/>
    <lineage>
        <taxon>Eukaryota</taxon>
        <taxon>Fungi</taxon>
        <taxon>Dikarya</taxon>
        <taxon>Ascomycota</taxon>
        <taxon>Pezizomycotina</taxon>
        <taxon>Sordariomycetes</taxon>
        <taxon>Hypocreomycetidae</taxon>
        <taxon>Hypocreales</taxon>
        <taxon>Nectriaceae</taxon>
        <taxon>Fusarium</taxon>
        <taxon>Fusarium decemcellulare species complex</taxon>
    </lineage>
</organism>
<protein>
    <submittedName>
        <fullName evidence="1">Uncharacterized protein</fullName>
    </submittedName>
</protein>
<keyword evidence="2" id="KW-1185">Reference proteome</keyword>
<sequence>MSSHLAATQGTSVSNESTTLSIRWFQPTLMVGLWLLGIAFSVSHHSYYADLDGHVANDQDWVIRVGTGLAFLVKTCFASSLVIAMKQLVWTRVRDISTSVKGIDALFAITSDPMSIFVADVWAKLAAAGVLAILLWSMPLAAVVAPASISVTTASPLSTQLCEVPVLNFDKKYDWKYQSPQLALAKFNASRYMQPKYPNDNADAWKGHLPREIGYAGPTPVAEKLLRRVFIGSEILPFAQVCGPNCTYITTVPGVGYQCSSLDWKSNRAGFVNASDLFSPRAYLYKAPPMLDRELIGFVVQQETINNEYKTSLEYFSCVPHKLLYKINVTYTNNIRQLDVVQEEILEPIPWPVFIRNQTLSATYAETNFWAYQALADVLAQNLRRGIWLPMYGETTSSTLLSYASLVDQQTTDKNPNATVFAELFYPKLNFRNRVSELVRNLSISLLAEPNLHIYDKATVECQITTYTNVWTYNPGALWPAYAAALWVCTVGVVIGALSLYRNGCNGEMSFSRVLCTTRNRALDEATAGARFGDQPLPKDLAKLQLQFGELADEKHVAFGVEGQIIPLRRGRCETRLA</sequence>
<dbReference type="Proteomes" id="UP001148629">
    <property type="component" value="Unassembled WGS sequence"/>
</dbReference>
<proteinExistence type="predicted"/>
<evidence type="ECO:0000313" key="1">
    <source>
        <dbReference type="EMBL" id="KAJ3524816.1"/>
    </source>
</evidence>
<gene>
    <name evidence="1" type="ORF">NM208_g11904</name>
</gene>
<dbReference type="EMBL" id="JANRMS010002014">
    <property type="protein sequence ID" value="KAJ3524816.1"/>
    <property type="molecule type" value="Genomic_DNA"/>
</dbReference>
<name>A0ACC1RUF2_9HYPO</name>
<comment type="caution">
    <text evidence="1">The sequence shown here is derived from an EMBL/GenBank/DDBJ whole genome shotgun (WGS) entry which is preliminary data.</text>
</comment>
<reference evidence="1" key="1">
    <citation type="submission" date="2022-08" db="EMBL/GenBank/DDBJ databases">
        <title>Genome Sequence of Fusarium decemcellulare.</title>
        <authorList>
            <person name="Buettner E."/>
        </authorList>
    </citation>
    <scope>NUCLEOTIDE SEQUENCE</scope>
    <source>
        <strain evidence="1">Babe19</strain>
    </source>
</reference>